<accession>A0AAV7RYP2</accession>
<name>A0AAV7RYP2_PLEWA</name>
<reference evidence="2" key="1">
    <citation type="journal article" date="2022" name="bioRxiv">
        <title>Sequencing and chromosome-scale assembly of the giantPleurodeles waltlgenome.</title>
        <authorList>
            <person name="Brown T."/>
            <person name="Elewa A."/>
            <person name="Iarovenko S."/>
            <person name="Subramanian E."/>
            <person name="Araus A.J."/>
            <person name="Petzold A."/>
            <person name="Susuki M."/>
            <person name="Suzuki K.-i.T."/>
            <person name="Hayashi T."/>
            <person name="Toyoda A."/>
            <person name="Oliveira C."/>
            <person name="Osipova E."/>
            <person name="Leigh N.D."/>
            <person name="Simon A."/>
            <person name="Yun M.H."/>
        </authorList>
    </citation>
    <scope>NUCLEOTIDE SEQUENCE</scope>
    <source>
        <strain evidence="2">20211129_DDA</strain>
        <tissue evidence="2">Liver</tissue>
    </source>
</reference>
<evidence type="ECO:0000256" key="1">
    <source>
        <dbReference type="SAM" id="MobiDB-lite"/>
    </source>
</evidence>
<keyword evidence="3" id="KW-1185">Reference proteome</keyword>
<gene>
    <name evidence="2" type="ORF">NDU88_009534</name>
</gene>
<comment type="caution">
    <text evidence="2">The sequence shown here is derived from an EMBL/GenBank/DDBJ whole genome shotgun (WGS) entry which is preliminary data.</text>
</comment>
<sequence length="250" mass="26938">MGQNKGAWPRTRRWRTPGFLAPEGPSRKRSKAHLLRACRGPSGGAEPEEVAERVWAHAATRRVPGGEIGPLASSGAGGLASERDPTWREGRRSGWRGTPDESPRGCGSAGRGPRVVVPSRGAARQRSWRRAAPGEYGSRPAIEVVAPGVAADRGDSRAVGLRTAGDARGVPPLRRSCRLGPDCPTVDTFCGVILGHGRGPPERIGDGARPRERVGATRRRGDGASREQTARLFDWRWSSGPWQTRKKRSE</sequence>
<organism evidence="2 3">
    <name type="scientific">Pleurodeles waltl</name>
    <name type="common">Iberian ribbed newt</name>
    <dbReference type="NCBI Taxonomy" id="8319"/>
    <lineage>
        <taxon>Eukaryota</taxon>
        <taxon>Metazoa</taxon>
        <taxon>Chordata</taxon>
        <taxon>Craniata</taxon>
        <taxon>Vertebrata</taxon>
        <taxon>Euteleostomi</taxon>
        <taxon>Amphibia</taxon>
        <taxon>Batrachia</taxon>
        <taxon>Caudata</taxon>
        <taxon>Salamandroidea</taxon>
        <taxon>Salamandridae</taxon>
        <taxon>Pleurodelinae</taxon>
        <taxon>Pleurodeles</taxon>
    </lineage>
</organism>
<proteinExistence type="predicted"/>
<feature type="compositionally biased region" description="Basic and acidic residues" evidence="1">
    <location>
        <begin position="199"/>
        <end position="229"/>
    </location>
</feature>
<dbReference type="Proteomes" id="UP001066276">
    <property type="component" value="Chromosome 5"/>
</dbReference>
<feature type="region of interest" description="Disordered" evidence="1">
    <location>
        <begin position="1"/>
        <end position="32"/>
    </location>
</feature>
<dbReference type="AlphaFoldDB" id="A0AAV7RYP2"/>
<evidence type="ECO:0000313" key="2">
    <source>
        <dbReference type="EMBL" id="KAJ1156817.1"/>
    </source>
</evidence>
<protein>
    <submittedName>
        <fullName evidence="2">Uncharacterized protein</fullName>
    </submittedName>
</protein>
<dbReference type="EMBL" id="JANPWB010000009">
    <property type="protein sequence ID" value="KAJ1156817.1"/>
    <property type="molecule type" value="Genomic_DNA"/>
</dbReference>
<feature type="region of interest" description="Disordered" evidence="1">
    <location>
        <begin position="64"/>
        <end position="134"/>
    </location>
</feature>
<feature type="compositionally biased region" description="Basic and acidic residues" evidence="1">
    <location>
        <begin position="81"/>
        <end position="103"/>
    </location>
</feature>
<feature type="region of interest" description="Disordered" evidence="1">
    <location>
        <begin position="196"/>
        <end position="250"/>
    </location>
</feature>
<evidence type="ECO:0000313" key="3">
    <source>
        <dbReference type="Proteomes" id="UP001066276"/>
    </source>
</evidence>